<reference evidence="1 2" key="1">
    <citation type="submission" date="2020-04" db="EMBL/GenBank/DDBJ databases">
        <title>Flammeovirgaceae bacterium KN852 isolated from deep sea.</title>
        <authorList>
            <person name="Zhang D.-C."/>
        </authorList>
    </citation>
    <scope>NUCLEOTIDE SEQUENCE [LARGE SCALE GENOMIC DNA]</scope>
    <source>
        <strain evidence="1 2">KN852</strain>
    </source>
</reference>
<dbReference type="EMBL" id="JABBNU010000003">
    <property type="protein sequence ID" value="NMM47779.1"/>
    <property type="molecule type" value="Genomic_DNA"/>
</dbReference>
<protein>
    <submittedName>
        <fullName evidence="1">DUF3052 domain-containing protein</fullName>
    </submittedName>
</protein>
<gene>
    <name evidence="1" type="ORF">HH304_05155</name>
</gene>
<evidence type="ECO:0000313" key="1">
    <source>
        <dbReference type="EMBL" id="NMM47779.1"/>
    </source>
</evidence>
<keyword evidence="2" id="KW-1185">Reference proteome</keyword>
<proteinExistence type="predicted"/>
<evidence type="ECO:0000313" key="2">
    <source>
        <dbReference type="Proteomes" id="UP000559010"/>
    </source>
</evidence>
<comment type="caution">
    <text evidence="1">The sequence shown here is derived from an EMBL/GenBank/DDBJ whole genome shotgun (WGS) entry which is preliminary data.</text>
</comment>
<dbReference type="AlphaFoldDB" id="A0A848J0I0"/>
<sequence>MTNSNQNITPLIKKLGIKKDFLISIINPPSNYNHLISIPSEYVKYVSDISVRKNFIHIFCQEKNELEILIKDIKSELKPEGYLWISWPKKSSKVKTDLDGNIVRNMGLEIGLVDIKVCSINNIWSALKFVIPIKDR</sequence>
<dbReference type="Proteomes" id="UP000559010">
    <property type="component" value="Unassembled WGS sequence"/>
</dbReference>
<organism evidence="1 2">
    <name type="scientific">Marinigracilibium pacificum</name>
    <dbReference type="NCBI Taxonomy" id="2729599"/>
    <lineage>
        <taxon>Bacteria</taxon>
        <taxon>Pseudomonadati</taxon>
        <taxon>Bacteroidota</taxon>
        <taxon>Cytophagia</taxon>
        <taxon>Cytophagales</taxon>
        <taxon>Flammeovirgaceae</taxon>
        <taxon>Marinigracilibium</taxon>
    </lineage>
</organism>
<name>A0A848J0I0_9BACT</name>
<dbReference type="RefSeq" id="WP_169678646.1">
    <property type="nucleotide sequence ID" value="NZ_JABBNU010000003.1"/>
</dbReference>
<accession>A0A848J0I0</accession>